<dbReference type="GO" id="GO:0030246">
    <property type="term" value="F:carbohydrate binding"/>
    <property type="evidence" value="ECO:0007669"/>
    <property type="project" value="InterPro"/>
</dbReference>
<keyword evidence="1" id="KW-0602">Photosynthesis</keyword>
<dbReference type="RefSeq" id="WP_194539668.1">
    <property type="nucleotide sequence ID" value="NZ_JACEFB010000019.1"/>
</dbReference>
<gene>
    <name evidence="5" type="ORF">H0921_16725</name>
</gene>
<evidence type="ECO:0000313" key="5">
    <source>
        <dbReference type="EMBL" id="MBA2227806.1"/>
    </source>
</evidence>
<evidence type="ECO:0000313" key="6">
    <source>
        <dbReference type="Proteomes" id="UP000542342"/>
    </source>
</evidence>
<name>A0A7V8VH21_9BACT</name>
<dbReference type="GO" id="GO:0009523">
    <property type="term" value="C:photosystem II"/>
    <property type="evidence" value="ECO:0007669"/>
    <property type="project" value="UniProtKB-KW"/>
</dbReference>
<dbReference type="SUPFAM" id="SSF49344">
    <property type="entry name" value="CBD9-like"/>
    <property type="match status" value="1"/>
</dbReference>
<dbReference type="Proteomes" id="UP000542342">
    <property type="component" value="Unassembled WGS sequence"/>
</dbReference>
<accession>A0A7V8VH21</accession>
<dbReference type="InterPro" id="IPR015943">
    <property type="entry name" value="WD40/YVTN_repeat-like_dom_sf"/>
</dbReference>
<protein>
    <recommendedName>
        <fullName evidence="7">Photosynthesis system II assembly factor Ycf48/Hcf136-like domain-containing protein</fullName>
    </recommendedName>
</protein>
<feature type="domain" description="Carbohydrate-binding" evidence="3">
    <location>
        <begin position="914"/>
        <end position="1061"/>
    </location>
</feature>
<evidence type="ECO:0000256" key="2">
    <source>
        <dbReference type="ARBA" id="ARBA00023276"/>
    </source>
</evidence>
<dbReference type="InterPro" id="IPR028203">
    <property type="entry name" value="PSII_CF48-like_dom"/>
</dbReference>
<dbReference type="Gene3D" id="2.130.10.10">
    <property type="entry name" value="YVTN repeat-like/Quinoprotein amine dehydrogenase"/>
    <property type="match status" value="2"/>
</dbReference>
<comment type="caution">
    <text evidence="5">The sequence shown here is derived from an EMBL/GenBank/DDBJ whole genome shotgun (WGS) entry which is preliminary data.</text>
</comment>
<dbReference type="EMBL" id="JACEFB010000019">
    <property type="protein sequence ID" value="MBA2227806.1"/>
    <property type="molecule type" value="Genomic_DNA"/>
</dbReference>
<proteinExistence type="predicted"/>
<dbReference type="PANTHER" id="PTHR47199:SF2">
    <property type="entry name" value="PHOTOSYSTEM II STABILITY_ASSEMBLY FACTOR HCF136, CHLOROPLASTIC"/>
    <property type="match status" value="1"/>
</dbReference>
<evidence type="ECO:0000259" key="3">
    <source>
        <dbReference type="Pfam" id="PF06452"/>
    </source>
</evidence>
<evidence type="ECO:0008006" key="7">
    <source>
        <dbReference type="Google" id="ProtNLM"/>
    </source>
</evidence>
<evidence type="ECO:0000256" key="1">
    <source>
        <dbReference type="ARBA" id="ARBA00022531"/>
    </source>
</evidence>
<evidence type="ECO:0000259" key="4">
    <source>
        <dbReference type="Pfam" id="PF14870"/>
    </source>
</evidence>
<dbReference type="Gene3D" id="2.60.40.1190">
    <property type="match status" value="1"/>
</dbReference>
<dbReference type="AlphaFoldDB" id="A0A7V8VH21"/>
<dbReference type="Pfam" id="PF14870">
    <property type="entry name" value="PSII_BNR"/>
    <property type="match status" value="1"/>
</dbReference>
<feature type="domain" description="Photosynthesis system II assembly factor Ycf48/Hcf136-like" evidence="4">
    <location>
        <begin position="67"/>
        <end position="153"/>
    </location>
</feature>
<dbReference type="InterPro" id="IPR010502">
    <property type="entry name" value="Carb-bd_dom_fam9"/>
</dbReference>
<dbReference type="SUPFAM" id="SSF50939">
    <property type="entry name" value="Sialidases"/>
    <property type="match status" value="1"/>
</dbReference>
<sequence>MERMESRYARLESERSGRNRGVREAGAAVWQRGWKRWVILAAIVVWGVCGEGSGRTPVPGAPPPYEDATLYGIYFVDADEGWAVGDEGVIWHSVDGGKSWERQKSGTRASLRGVHFLTPYTGWAVGRREELGVGAVGVILQTRDGGWHWEELGWHQLPPLHGVRFFDERHGVVWGDGSAAFPSGVFITHDGGKSWQGVPETAWPLCRGAAFRPDGTQGLIVGLGGRWGCLEPKSGRVRIGERDTGPSRNWYAAADDGQMPGAGTWYMVGDGGAIRRSQDGGQSWHSLVPDLPKEALAVCDFRACAAFGKHVWVAGRAGRVVLYSPDRGQSWQRQRLEVPLSIHGMYFLTDQIGWLVGEMGVIHGTTDGGKTWKVQRVGGTRAAALSVHARAQQLPLEHVAVWGGGQGYRCAAVVVTRATESSAGIWQQAEEERWRQAWRESGGVALNREWAFPLPLHAQDLTPRQLLAFWDRYQGAPAQDALLRRLVFALRQWQPEVVLADAVDPRGPAGERLILQAIHEAFRRAADPESFPEQWRILGVEPWAARRLYALTLGVDDSVDSSASGSGSVTSPLEATAVHPHVGEAPADMIAEAARHIGRFPWPRRGWTLVAHRRSDVRSGASAGGGADRLTPAVSPSDVWQGIELTAGGAARRPPAAWRASGEITEEQQRLVLVRRRLERLCSPAGPAGVDETSWLAACQRELRQLPEMEAPRWAVLLAERCHHAGEWRKAQALYQWVGEQWPAHPAALAAARWLLRYEVGIETQQQLWPNSGVVPAAASREIPGMTWLHPASNDRRGVDFTAIDWDERSPLFRLHRHLEQELRWTAWGPLQAEDPAIRLSLLAARRHLGRTDQAVQLARRWLPSIPEKASAWAAIDPAHAALAAEVWLVEPRRFLTPPLPIVTARRTETRPLLDGQLEDTCWQHAEAIPLRSYEADQNISERNWQTVARFSWDDQYLYLAVRCAHPVGHRQEPIRPRPRDADVRGRDRVEILLDLDRDGQTAYRFRIDQRGAPAEDCSGDPRWNPKYYLASQAQEHAWVVEWAIPWKELGLERPPRGGVWALQVLRVIPGQTVLQLAPAPGAEISRTPAALLRFLTD</sequence>
<dbReference type="Pfam" id="PF06452">
    <property type="entry name" value="CBM9_1"/>
    <property type="match status" value="1"/>
</dbReference>
<dbReference type="PANTHER" id="PTHR47199">
    <property type="entry name" value="PHOTOSYSTEM II STABILITY/ASSEMBLY FACTOR HCF136, CHLOROPLASTIC"/>
    <property type="match status" value="1"/>
</dbReference>
<dbReference type="GO" id="GO:0015979">
    <property type="term" value="P:photosynthesis"/>
    <property type="evidence" value="ECO:0007669"/>
    <property type="project" value="UniProtKB-KW"/>
</dbReference>
<keyword evidence="6" id="KW-1185">Reference proteome</keyword>
<dbReference type="GO" id="GO:0004553">
    <property type="term" value="F:hydrolase activity, hydrolyzing O-glycosyl compounds"/>
    <property type="evidence" value="ECO:0007669"/>
    <property type="project" value="InterPro"/>
</dbReference>
<keyword evidence="2" id="KW-0604">Photosystem II</keyword>
<organism evidence="5 6">
    <name type="scientific">Thermogemmata fonticola</name>
    <dbReference type="NCBI Taxonomy" id="2755323"/>
    <lineage>
        <taxon>Bacteria</taxon>
        <taxon>Pseudomonadati</taxon>
        <taxon>Planctomycetota</taxon>
        <taxon>Planctomycetia</taxon>
        <taxon>Gemmatales</taxon>
        <taxon>Gemmataceae</taxon>
        <taxon>Thermogemmata</taxon>
    </lineage>
</organism>
<dbReference type="GO" id="GO:0016052">
    <property type="term" value="P:carbohydrate catabolic process"/>
    <property type="evidence" value="ECO:0007669"/>
    <property type="project" value="InterPro"/>
</dbReference>
<dbReference type="InterPro" id="IPR036278">
    <property type="entry name" value="Sialidase_sf"/>
</dbReference>
<reference evidence="5 6" key="1">
    <citation type="submission" date="2020-07" db="EMBL/GenBank/DDBJ databases">
        <title>Thermogemmata thermophila gen. nov., sp. nov., a novel moderate thermophilic planctomycete from a Kamchatka hot spring.</title>
        <authorList>
            <person name="Elcheninov A.G."/>
            <person name="Podosokorskaya O.A."/>
            <person name="Kovaleva O.L."/>
            <person name="Novikov A."/>
            <person name="Bonch-Osmolovskaya E.A."/>
            <person name="Toshchakov S.V."/>
            <person name="Kublanov I.V."/>
        </authorList>
    </citation>
    <scope>NUCLEOTIDE SEQUENCE [LARGE SCALE GENOMIC DNA]</scope>
    <source>
        <strain evidence="5 6">2918</strain>
    </source>
</reference>